<gene>
    <name evidence="2" type="ORF">D3878_06860</name>
</gene>
<dbReference type="Gene3D" id="3.10.450.50">
    <property type="match status" value="1"/>
</dbReference>
<dbReference type="AlphaFoldDB" id="A0A3A3FYW8"/>
<dbReference type="SUPFAM" id="SSF54427">
    <property type="entry name" value="NTF2-like"/>
    <property type="match status" value="1"/>
</dbReference>
<comment type="caution">
    <text evidence="2">The sequence shown here is derived from an EMBL/GenBank/DDBJ whole genome shotgun (WGS) entry which is preliminary data.</text>
</comment>
<dbReference type="Proteomes" id="UP000266327">
    <property type="component" value="Unassembled WGS sequence"/>
</dbReference>
<proteinExistence type="predicted"/>
<evidence type="ECO:0000313" key="3">
    <source>
        <dbReference type="Proteomes" id="UP000266327"/>
    </source>
</evidence>
<dbReference type="OrthoDB" id="4571298at2"/>
<reference evidence="3" key="1">
    <citation type="submission" date="2018-09" db="EMBL/GenBank/DDBJ databases">
        <authorList>
            <person name="Zhu H."/>
        </authorList>
    </citation>
    <scope>NUCLEOTIDE SEQUENCE [LARGE SCALE GENOMIC DNA]</scope>
    <source>
        <strain evidence="3">K1S02-23</strain>
    </source>
</reference>
<name>A0A3A3FYW8_9BURK</name>
<evidence type="ECO:0000313" key="2">
    <source>
        <dbReference type="EMBL" id="RJG01337.1"/>
    </source>
</evidence>
<dbReference type="InterPro" id="IPR037401">
    <property type="entry name" value="SnoaL-like"/>
</dbReference>
<dbReference type="InterPro" id="IPR032710">
    <property type="entry name" value="NTF2-like_dom_sf"/>
</dbReference>
<accession>A0A3A3FYW8</accession>
<sequence>MNIADKLYAIEQIRLLKARYFRFVDTKQWDSLRAIFTDDATVFFAEAFDAPRPIDEGMTFIKDVLQTPVSIHSGFMPEIEIVDANHAKAIWAMTDQIYWLGSEGNPFGISQMTGAGHYHETYRRENDVWKIETLKLTRLRRLTIPLPSAN</sequence>
<dbReference type="EMBL" id="QYUQ01000002">
    <property type="protein sequence ID" value="RJG01337.1"/>
    <property type="molecule type" value="Genomic_DNA"/>
</dbReference>
<protein>
    <submittedName>
        <fullName evidence="2">Nuclear transport factor 2 family protein</fullName>
    </submittedName>
</protein>
<organism evidence="2 3">
    <name type="scientific">Noviherbaspirillum sedimenti</name>
    <dbReference type="NCBI Taxonomy" id="2320865"/>
    <lineage>
        <taxon>Bacteria</taxon>
        <taxon>Pseudomonadati</taxon>
        <taxon>Pseudomonadota</taxon>
        <taxon>Betaproteobacteria</taxon>
        <taxon>Burkholderiales</taxon>
        <taxon>Oxalobacteraceae</taxon>
        <taxon>Noviherbaspirillum</taxon>
    </lineage>
</organism>
<feature type="domain" description="SnoaL-like" evidence="1">
    <location>
        <begin position="7"/>
        <end position="134"/>
    </location>
</feature>
<keyword evidence="3" id="KW-1185">Reference proteome</keyword>
<dbReference type="Pfam" id="PF13577">
    <property type="entry name" value="SnoaL_4"/>
    <property type="match status" value="1"/>
</dbReference>
<evidence type="ECO:0000259" key="1">
    <source>
        <dbReference type="Pfam" id="PF13577"/>
    </source>
</evidence>